<name>A0ABS4W951_9MICC</name>
<accession>A0ABS4W951</accession>
<organism evidence="1 2">
    <name type="scientific">Paeniglutamicibacter psychrophenolicus</name>
    <dbReference type="NCBI Taxonomy" id="257454"/>
    <lineage>
        <taxon>Bacteria</taxon>
        <taxon>Bacillati</taxon>
        <taxon>Actinomycetota</taxon>
        <taxon>Actinomycetes</taxon>
        <taxon>Micrococcales</taxon>
        <taxon>Micrococcaceae</taxon>
        <taxon>Paeniglutamicibacter</taxon>
    </lineage>
</organism>
<dbReference type="Proteomes" id="UP000766570">
    <property type="component" value="Unassembled WGS sequence"/>
</dbReference>
<dbReference type="EMBL" id="JAGIOE010000001">
    <property type="protein sequence ID" value="MBP2372722.1"/>
    <property type="molecule type" value="Genomic_DNA"/>
</dbReference>
<sequence length="60" mass="5884">MVETMRNGVGSSGYFGDMPTVGFRGCAWNPTVVFMLPGGRASALAGTGATARTASAGAGG</sequence>
<reference evidence="1 2" key="1">
    <citation type="submission" date="2021-03" db="EMBL/GenBank/DDBJ databases">
        <title>Sequencing the genomes of 1000 actinobacteria strains.</title>
        <authorList>
            <person name="Klenk H.-P."/>
        </authorList>
    </citation>
    <scope>NUCLEOTIDE SEQUENCE [LARGE SCALE GENOMIC DNA]</scope>
    <source>
        <strain evidence="1 2">DSM 15454</strain>
    </source>
</reference>
<protein>
    <submittedName>
        <fullName evidence="1">Uncharacterized protein</fullName>
    </submittedName>
</protein>
<comment type="caution">
    <text evidence="1">The sequence shown here is derived from an EMBL/GenBank/DDBJ whole genome shotgun (WGS) entry which is preliminary data.</text>
</comment>
<evidence type="ECO:0000313" key="2">
    <source>
        <dbReference type="Proteomes" id="UP000766570"/>
    </source>
</evidence>
<proteinExistence type="predicted"/>
<evidence type="ECO:0000313" key="1">
    <source>
        <dbReference type="EMBL" id="MBP2372722.1"/>
    </source>
</evidence>
<keyword evidence="2" id="KW-1185">Reference proteome</keyword>
<gene>
    <name evidence="1" type="ORF">JOF46_000634</name>
</gene>